<dbReference type="NCBIfam" id="TIGR02433">
    <property type="entry name" value="lysidine_TilS_C"/>
    <property type="match status" value="1"/>
</dbReference>
<feature type="domain" description="Lysidine-tRNA(Ile) synthetase C-terminal" evidence="9">
    <location>
        <begin position="362"/>
        <end position="434"/>
    </location>
</feature>
<dbReference type="Proteomes" id="UP001165541">
    <property type="component" value="Unassembled WGS sequence"/>
</dbReference>
<dbReference type="GO" id="GO:0032267">
    <property type="term" value="F:tRNA(Ile)-lysidine synthase activity"/>
    <property type="evidence" value="ECO:0007669"/>
    <property type="project" value="UniProtKB-EC"/>
</dbReference>
<dbReference type="InterPro" id="IPR014729">
    <property type="entry name" value="Rossmann-like_a/b/a_fold"/>
</dbReference>
<dbReference type="SUPFAM" id="SSF82829">
    <property type="entry name" value="MesJ substrate recognition domain-like"/>
    <property type="match status" value="1"/>
</dbReference>
<dbReference type="InterPro" id="IPR012094">
    <property type="entry name" value="tRNA_Ile_lys_synt"/>
</dbReference>
<dbReference type="PANTHER" id="PTHR43033:SF1">
    <property type="entry name" value="TRNA(ILE)-LYSIDINE SYNTHASE-RELATED"/>
    <property type="match status" value="1"/>
</dbReference>
<dbReference type="InterPro" id="IPR015262">
    <property type="entry name" value="tRNA_Ile_lys_synt_subst-bd"/>
</dbReference>
<dbReference type="Pfam" id="PF01171">
    <property type="entry name" value="ATP_bind_3"/>
    <property type="match status" value="1"/>
</dbReference>
<dbReference type="EMBL" id="JAMKFE010000005">
    <property type="protein sequence ID" value="MCM5679884.1"/>
    <property type="molecule type" value="Genomic_DNA"/>
</dbReference>
<keyword evidence="5 8" id="KW-0547">Nucleotide-binding</keyword>
<evidence type="ECO:0000256" key="6">
    <source>
        <dbReference type="ARBA" id="ARBA00022840"/>
    </source>
</evidence>
<comment type="function">
    <text evidence="8">Ligates lysine onto the cytidine present at position 34 of the AUA codon-specific tRNA(Ile) that contains the anticodon CAU, in an ATP-dependent manner. Cytidine is converted to lysidine, thus changing the amino acid specificity of the tRNA from methionine to isoleucine.</text>
</comment>
<evidence type="ECO:0000256" key="3">
    <source>
        <dbReference type="ARBA" id="ARBA00022598"/>
    </source>
</evidence>
<dbReference type="Pfam" id="PF09179">
    <property type="entry name" value="TilS"/>
    <property type="match status" value="1"/>
</dbReference>
<protein>
    <recommendedName>
        <fullName evidence="8">tRNA(Ile)-lysidine synthase</fullName>
        <ecNumber evidence="8">6.3.4.19</ecNumber>
    </recommendedName>
    <alternativeName>
        <fullName evidence="8">tRNA(Ile)-2-lysyl-cytidine synthase</fullName>
    </alternativeName>
    <alternativeName>
        <fullName evidence="8">tRNA(Ile)-lysidine synthetase</fullName>
    </alternativeName>
</protein>
<dbReference type="PANTHER" id="PTHR43033">
    <property type="entry name" value="TRNA(ILE)-LYSIDINE SYNTHASE-RELATED"/>
    <property type="match status" value="1"/>
</dbReference>
<dbReference type="NCBIfam" id="TIGR02432">
    <property type="entry name" value="lysidine_TilS_N"/>
    <property type="match status" value="1"/>
</dbReference>
<evidence type="ECO:0000256" key="4">
    <source>
        <dbReference type="ARBA" id="ARBA00022694"/>
    </source>
</evidence>
<proteinExistence type="inferred from homology"/>
<dbReference type="EC" id="6.3.4.19" evidence="8"/>
<dbReference type="SUPFAM" id="SSF52402">
    <property type="entry name" value="Adenine nucleotide alpha hydrolases-like"/>
    <property type="match status" value="1"/>
</dbReference>
<organism evidence="10 11">
    <name type="scientific">Caldimonas mangrovi</name>
    <dbReference type="NCBI Taxonomy" id="2944811"/>
    <lineage>
        <taxon>Bacteria</taxon>
        <taxon>Pseudomonadati</taxon>
        <taxon>Pseudomonadota</taxon>
        <taxon>Betaproteobacteria</taxon>
        <taxon>Burkholderiales</taxon>
        <taxon>Sphaerotilaceae</taxon>
        <taxon>Caldimonas</taxon>
    </lineage>
</organism>
<dbReference type="Pfam" id="PF11734">
    <property type="entry name" value="TilS_C"/>
    <property type="match status" value="1"/>
</dbReference>
<reference evidence="10" key="1">
    <citation type="submission" date="2022-05" db="EMBL/GenBank/DDBJ databases">
        <title>Schlegelella sp. nov., isolated from mangrove soil.</title>
        <authorList>
            <person name="Liu Y."/>
            <person name="Ge X."/>
            <person name="Liu W."/>
        </authorList>
    </citation>
    <scope>NUCLEOTIDE SEQUENCE</scope>
    <source>
        <strain evidence="10">S2-27</strain>
    </source>
</reference>
<dbReference type="HAMAP" id="MF_01161">
    <property type="entry name" value="tRNA_Ile_lys_synt"/>
    <property type="match status" value="1"/>
</dbReference>
<comment type="catalytic activity">
    <reaction evidence="7 8">
        <text>cytidine(34) in tRNA(Ile2) + L-lysine + ATP = lysidine(34) in tRNA(Ile2) + AMP + diphosphate + H(+)</text>
        <dbReference type="Rhea" id="RHEA:43744"/>
        <dbReference type="Rhea" id="RHEA-COMP:10625"/>
        <dbReference type="Rhea" id="RHEA-COMP:10670"/>
        <dbReference type="ChEBI" id="CHEBI:15378"/>
        <dbReference type="ChEBI" id="CHEBI:30616"/>
        <dbReference type="ChEBI" id="CHEBI:32551"/>
        <dbReference type="ChEBI" id="CHEBI:33019"/>
        <dbReference type="ChEBI" id="CHEBI:82748"/>
        <dbReference type="ChEBI" id="CHEBI:83665"/>
        <dbReference type="ChEBI" id="CHEBI:456215"/>
        <dbReference type="EC" id="6.3.4.19"/>
    </reaction>
</comment>
<dbReference type="SUPFAM" id="SSF56037">
    <property type="entry name" value="PheT/TilS domain"/>
    <property type="match status" value="1"/>
</dbReference>
<evidence type="ECO:0000313" key="11">
    <source>
        <dbReference type="Proteomes" id="UP001165541"/>
    </source>
</evidence>
<evidence type="ECO:0000256" key="1">
    <source>
        <dbReference type="ARBA" id="ARBA00004496"/>
    </source>
</evidence>
<comment type="subcellular location">
    <subcellularLocation>
        <location evidence="1 8">Cytoplasm</location>
    </subcellularLocation>
</comment>
<comment type="similarity">
    <text evidence="8">Belongs to the tRNA(Ile)-lysidine synthase family.</text>
</comment>
<keyword evidence="11" id="KW-1185">Reference proteome</keyword>
<comment type="domain">
    <text evidence="8">The N-terminal region contains the highly conserved SGGXDS motif, predicted to be a P-loop motif involved in ATP binding.</text>
</comment>
<evidence type="ECO:0000259" key="9">
    <source>
        <dbReference type="SMART" id="SM00977"/>
    </source>
</evidence>
<dbReference type="InterPro" id="IPR012795">
    <property type="entry name" value="tRNA_Ile_lys_synt_N"/>
</dbReference>
<sequence length="440" mass="47775">MSPALVAARPVVAVAYSGGRDSTALLHATAKAAHDEGVRVLALHVHHGLQAKADDWLAHCERQCAAWQRKGWPVELAHTRLALGPKKGESVEAVARKARYRALHDLAAAHGADVVLLAHHRRDQAETFLLQALRGAGVAGLAGMPAAVVRDGITWMRPWLHHPREAVEAYVRRHRLRYIDDDSNDDARFARNRLRLAVWPALAQAFPHAEAALADAGTWARDASACLAELAVLDLAAVATPAGLKLEPWLALGAPRARNALRAWYRDAAGEPLPASWVERLWSELPQRRSAQWQMPSGTLRSYRGVLSHATAPVSTAAPNAQPGTELKIVRAGRYRPPGWDGVLHVERCANGGAPAALLKSLRAVPRAGGEQFQRGPGRPPRSLKKQFQDAALPAWARSGPLLYAGERLVFVPGLGIDARVVAAPGEPQWCLRWEPDVPR</sequence>
<feature type="binding site" evidence="8">
    <location>
        <begin position="17"/>
        <end position="22"/>
    </location>
    <ligand>
        <name>ATP</name>
        <dbReference type="ChEBI" id="CHEBI:30616"/>
    </ligand>
</feature>
<name>A0ABT0YMC5_9BURK</name>
<keyword evidence="3 8" id="KW-0436">Ligase</keyword>
<keyword evidence="6 8" id="KW-0067">ATP-binding</keyword>
<evidence type="ECO:0000256" key="5">
    <source>
        <dbReference type="ARBA" id="ARBA00022741"/>
    </source>
</evidence>
<dbReference type="RefSeq" id="WP_251778087.1">
    <property type="nucleotide sequence ID" value="NZ_JAMKFE010000005.1"/>
</dbReference>
<evidence type="ECO:0000313" key="10">
    <source>
        <dbReference type="EMBL" id="MCM5679884.1"/>
    </source>
</evidence>
<comment type="caution">
    <text evidence="10">The sequence shown here is derived from an EMBL/GenBank/DDBJ whole genome shotgun (WGS) entry which is preliminary data.</text>
</comment>
<evidence type="ECO:0000256" key="8">
    <source>
        <dbReference type="HAMAP-Rule" id="MF_01161"/>
    </source>
</evidence>
<evidence type="ECO:0000256" key="2">
    <source>
        <dbReference type="ARBA" id="ARBA00022490"/>
    </source>
</evidence>
<keyword evidence="2 8" id="KW-0963">Cytoplasm</keyword>
<dbReference type="Gene3D" id="1.20.59.20">
    <property type="match status" value="1"/>
</dbReference>
<dbReference type="Gene3D" id="3.40.50.620">
    <property type="entry name" value="HUPs"/>
    <property type="match status" value="1"/>
</dbReference>
<gene>
    <name evidence="8 10" type="primary">tilS</name>
    <name evidence="10" type="ORF">M8A51_10100</name>
</gene>
<dbReference type="SMART" id="SM00977">
    <property type="entry name" value="TilS_C"/>
    <property type="match status" value="1"/>
</dbReference>
<accession>A0ABT0YMC5</accession>
<evidence type="ECO:0000256" key="7">
    <source>
        <dbReference type="ARBA" id="ARBA00048539"/>
    </source>
</evidence>
<dbReference type="InterPro" id="IPR011063">
    <property type="entry name" value="TilS/TtcA_N"/>
</dbReference>
<dbReference type="CDD" id="cd01992">
    <property type="entry name" value="TilS_N"/>
    <property type="match status" value="1"/>
</dbReference>
<dbReference type="InterPro" id="IPR012796">
    <property type="entry name" value="Lysidine-tRNA-synth_C"/>
</dbReference>
<keyword evidence="4 8" id="KW-0819">tRNA processing</keyword>